<accession>A0A6C0BPX3</accession>
<organism evidence="1">
    <name type="scientific">viral metagenome</name>
    <dbReference type="NCBI Taxonomy" id="1070528"/>
    <lineage>
        <taxon>unclassified sequences</taxon>
        <taxon>metagenomes</taxon>
        <taxon>organismal metagenomes</taxon>
    </lineage>
</organism>
<reference evidence="1" key="1">
    <citation type="journal article" date="2020" name="Nature">
        <title>Giant virus diversity and host interactions through global metagenomics.</title>
        <authorList>
            <person name="Schulz F."/>
            <person name="Roux S."/>
            <person name="Paez-Espino D."/>
            <person name="Jungbluth S."/>
            <person name="Walsh D.A."/>
            <person name="Denef V.J."/>
            <person name="McMahon K.D."/>
            <person name="Konstantinidis K.T."/>
            <person name="Eloe-Fadrosh E.A."/>
            <person name="Kyrpides N.C."/>
            <person name="Woyke T."/>
        </authorList>
    </citation>
    <scope>NUCLEOTIDE SEQUENCE</scope>
    <source>
        <strain evidence="1">GVMAG-M-3300018080-19</strain>
    </source>
</reference>
<proteinExistence type="predicted"/>
<name>A0A6C0BPX3_9ZZZZ</name>
<sequence>MDEARVIPHLHAIGRVLFDKGCAGLGSWEVHIVKSSKRDLYVKVAGLVFLLRLDNQYLEVPQVLNPRPMLDICETKHIGHLHIDISSNCYMHQLHNAGGYECDECQRVYRACRYFMACRDCDYDCCCYCVPKHIHVLRKYDCTCQYVGARLTLNED</sequence>
<dbReference type="AlphaFoldDB" id="A0A6C0BPX3"/>
<dbReference type="EMBL" id="MN739208">
    <property type="protein sequence ID" value="QHS93659.1"/>
    <property type="molecule type" value="Genomic_DNA"/>
</dbReference>
<protein>
    <submittedName>
        <fullName evidence="1">Uncharacterized protein</fullName>
    </submittedName>
</protein>
<evidence type="ECO:0000313" key="1">
    <source>
        <dbReference type="EMBL" id="QHS93659.1"/>
    </source>
</evidence>